<comment type="caution">
    <text evidence="1">The sequence shown here is derived from an EMBL/GenBank/DDBJ whole genome shotgun (WGS) entry which is preliminary data.</text>
</comment>
<name>A0ABW9HB46_9PSED</name>
<evidence type="ECO:0000313" key="1">
    <source>
        <dbReference type="EMBL" id="MFM9519375.1"/>
    </source>
</evidence>
<dbReference type="EMBL" id="JBJVNW010000010">
    <property type="protein sequence ID" value="MFM9519375.1"/>
    <property type="molecule type" value="Genomic_DNA"/>
</dbReference>
<dbReference type="RefSeq" id="WP_409078956.1">
    <property type="nucleotide sequence ID" value="NZ_CP178857.1"/>
</dbReference>
<sequence>MASYGSKQILPAWSQREPGRNGPLEFVKPDVSTVTLPGNPPGLFPRASLDAGILLQVTAWATLPPDGETETVTLQIARVGSDEYEDVASVDYTEGTSSFPLPITLPADFLLKDENEGAFKIRYQHVNWVGTPAESEDVPVFIDKTPPNGTAAPGKITFSITPPFTETNLAGLTDVDGTIPTWTGAAEGDQVAFAWMKDRLPEDPDLIVPIDVVELGADRKVKFPVDLIRLLGDGGFCGGYTIFDKAGNRSRISLYDLIPVALGTLPPLPYPAPSVPEAVPKGYVDRNDALQGVHVEFPSILHAKSTDEVEIIWDGVALAYRTPIGSNPGSTISIGVNWEHMRDRYGAATGAVSTPIAYKLYRGILELGGESGTVMVNFETTGPGNPDPWPGNPLLLPLDVFGKSNVANKLVASDEDELIEAVIELVAPIADDDEYQVLWNGVPIGAPYVIDTTSDNAGDEIRIELDWDVIRRQGNNAKMPVTYSLSNPAIANPQGPKNPTEVEIEFLTVDLPVAEPQNLVGTTTKRLTCLSLHTEAGKMGFQYRIPPSDYLKAGMMVEVEWKAYTTYASPVPVTAAGKRATLGPVTADQEVNGLMWLIEPYDTHLLPTWGGPTDQEGKGEVIYTLEVDGVAVPSPASDTRVVLSAGSGTCLIP</sequence>
<protein>
    <submittedName>
        <fullName evidence="1">Uncharacterized protein</fullName>
    </submittedName>
</protein>
<gene>
    <name evidence="1" type="ORF">ACKKH4_19255</name>
</gene>
<keyword evidence="2" id="KW-1185">Reference proteome</keyword>
<reference evidence="1 2" key="1">
    <citation type="submission" date="2024-12" db="EMBL/GenBank/DDBJ databases">
        <title>Pseudomonas species isolated from Lotus nodules promote plant growth.</title>
        <authorList>
            <person name="Yu Y.-H."/>
            <person name="Kurtenbach J."/>
            <person name="Crosbie D."/>
            <person name="Brachmann A."/>
            <person name="Marin M."/>
        </authorList>
    </citation>
    <scope>NUCLEOTIDE SEQUENCE [LARGE SCALE GENOMIC DNA]</scope>
    <source>
        <strain evidence="1 2">PLb12A</strain>
    </source>
</reference>
<accession>A0ABW9HB46</accession>
<proteinExistence type="predicted"/>
<organism evidence="1 2">
    <name type="scientific">Pseudomonas monachiensis</name>
    <dbReference type="NCBI Taxonomy" id="3060212"/>
    <lineage>
        <taxon>Bacteria</taxon>
        <taxon>Pseudomonadati</taxon>
        <taxon>Pseudomonadota</taxon>
        <taxon>Gammaproteobacteria</taxon>
        <taxon>Pseudomonadales</taxon>
        <taxon>Pseudomonadaceae</taxon>
        <taxon>Pseudomonas</taxon>
    </lineage>
</organism>
<dbReference type="Proteomes" id="UP001631987">
    <property type="component" value="Unassembled WGS sequence"/>
</dbReference>
<evidence type="ECO:0000313" key="2">
    <source>
        <dbReference type="Proteomes" id="UP001631987"/>
    </source>
</evidence>